<dbReference type="PANTHER" id="PTHR10046">
    <property type="entry name" value="ATP DEPENDENT LON PROTEASE FAMILY MEMBER"/>
    <property type="match status" value="1"/>
</dbReference>
<gene>
    <name evidence="3" type="ORF">E6K81_16890</name>
</gene>
<organism evidence="3 4">
    <name type="scientific">Eiseniibacteriota bacterium</name>
    <dbReference type="NCBI Taxonomy" id="2212470"/>
    <lineage>
        <taxon>Bacteria</taxon>
        <taxon>Candidatus Eiseniibacteriota</taxon>
    </lineage>
</organism>
<reference evidence="3 4" key="1">
    <citation type="journal article" date="2019" name="Nat. Microbiol.">
        <title>Mediterranean grassland soil C-N compound turnover is dependent on rainfall and depth, and is mediated by genomically divergent microorganisms.</title>
        <authorList>
            <person name="Diamond S."/>
            <person name="Andeer P.F."/>
            <person name="Li Z."/>
            <person name="Crits-Christoph A."/>
            <person name="Burstein D."/>
            <person name="Anantharaman K."/>
            <person name="Lane K.R."/>
            <person name="Thomas B.C."/>
            <person name="Pan C."/>
            <person name="Northen T.R."/>
            <person name="Banfield J.F."/>
        </authorList>
    </citation>
    <scope>NUCLEOTIDE SEQUENCE [LARGE SCALE GENOMIC DNA]</scope>
    <source>
        <strain evidence="3">WS_11</strain>
    </source>
</reference>
<dbReference type="InterPro" id="IPR015947">
    <property type="entry name" value="PUA-like_sf"/>
</dbReference>
<accession>A0A538TWD2</accession>
<dbReference type="GO" id="GO:0030163">
    <property type="term" value="P:protein catabolic process"/>
    <property type="evidence" value="ECO:0007669"/>
    <property type="project" value="InterPro"/>
</dbReference>
<dbReference type="Pfam" id="PF02190">
    <property type="entry name" value="LON_substr_bdg"/>
    <property type="match status" value="1"/>
</dbReference>
<dbReference type="InterPro" id="IPR046336">
    <property type="entry name" value="Lon_prtase_N_sf"/>
</dbReference>
<dbReference type="GO" id="GO:0004252">
    <property type="term" value="F:serine-type endopeptidase activity"/>
    <property type="evidence" value="ECO:0007669"/>
    <property type="project" value="InterPro"/>
</dbReference>
<dbReference type="AlphaFoldDB" id="A0A538TWD2"/>
<dbReference type="PROSITE" id="PS51787">
    <property type="entry name" value="LON_N"/>
    <property type="match status" value="1"/>
</dbReference>
<protein>
    <recommendedName>
        <fullName evidence="2">Lon N-terminal domain-containing protein</fullName>
    </recommendedName>
</protein>
<dbReference type="Gene3D" id="1.20.5.5270">
    <property type="match status" value="1"/>
</dbReference>
<dbReference type="Proteomes" id="UP000319771">
    <property type="component" value="Unassembled WGS sequence"/>
</dbReference>
<dbReference type="InterPro" id="IPR027065">
    <property type="entry name" value="Lon_Prtase"/>
</dbReference>
<dbReference type="GO" id="GO:0005524">
    <property type="term" value="F:ATP binding"/>
    <property type="evidence" value="ECO:0007669"/>
    <property type="project" value="InterPro"/>
</dbReference>
<evidence type="ECO:0000313" key="4">
    <source>
        <dbReference type="Proteomes" id="UP000319771"/>
    </source>
</evidence>
<feature type="domain" description="Lon N-terminal" evidence="2">
    <location>
        <begin position="37"/>
        <end position="232"/>
    </location>
</feature>
<feature type="non-terminal residue" evidence="3">
    <location>
        <position position="306"/>
    </location>
</feature>
<proteinExistence type="predicted"/>
<dbReference type="InterPro" id="IPR003111">
    <property type="entry name" value="Lon_prtase_N"/>
</dbReference>
<feature type="region of interest" description="Disordered" evidence="1">
    <location>
        <begin position="1"/>
        <end position="25"/>
    </location>
</feature>
<evidence type="ECO:0000313" key="3">
    <source>
        <dbReference type="EMBL" id="TMQ67925.1"/>
    </source>
</evidence>
<dbReference type="SUPFAM" id="SSF88697">
    <property type="entry name" value="PUA domain-like"/>
    <property type="match status" value="1"/>
</dbReference>
<dbReference type="GO" id="GO:0004176">
    <property type="term" value="F:ATP-dependent peptidase activity"/>
    <property type="evidence" value="ECO:0007669"/>
    <property type="project" value="InterPro"/>
</dbReference>
<evidence type="ECO:0000259" key="2">
    <source>
        <dbReference type="PROSITE" id="PS51787"/>
    </source>
</evidence>
<dbReference type="EMBL" id="VBPB01000405">
    <property type="protein sequence ID" value="TMQ67925.1"/>
    <property type="molecule type" value="Genomic_DNA"/>
</dbReference>
<comment type="caution">
    <text evidence="3">The sequence shown here is derived from an EMBL/GenBank/DDBJ whole genome shotgun (WGS) entry which is preliminary data.</text>
</comment>
<feature type="compositionally biased region" description="Gly residues" evidence="1">
    <location>
        <begin position="11"/>
        <end position="25"/>
    </location>
</feature>
<dbReference type="Gene3D" id="1.20.58.1480">
    <property type="match status" value="1"/>
</dbReference>
<dbReference type="Gene3D" id="2.30.130.40">
    <property type="entry name" value="LON domain-like"/>
    <property type="match status" value="1"/>
</dbReference>
<dbReference type="SMART" id="SM00464">
    <property type="entry name" value="LON"/>
    <property type="match status" value="1"/>
</dbReference>
<name>A0A538TWD2_UNCEI</name>
<sequence length="306" mass="33846">MNDESDEIRSTGGGGGTEIAVGSGGDETALPAIPDALPVLPLKNTVLFPHLLSPLLVNTDRSRRLIDEVLRSPERLLVCVAVKRPVESSPGPGDLHRVGTVMRIAKMLKFPDDSYRLLVQGVARAAIVDFVSEQPFLAGRVRRLDDTGDRESVETTALARTLAQQFIALVAASPRLSDELQVLAQGVDDPSKLADLVGSHLDFDVAGKQEILQELDVRRRLERVLAEVSREQDAHKVESEIREKVQTDIGRTQRDYMLRQQLEAIRQELGETEDSETEIENLRGRIEAAGMPEEAHEQATRELERL</sequence>
<evidence type="ECO:0000256" key="1">
    <source>
        <dbReference type="SAM" id="MobiDB-lite"/>
    </source>
</evidence>